<dbReference type="NCBIfam" id="TIGR01662">
    <property type="entry name" value="HAD-SF-IIIA"/>
    <property type="match status" value="1"/>
</dbReference>
<dbReference type="SFLD" id="SFLDG01135">
    <property type="entry name" value="C1.5.6:_HAD__Beta-PGM__Phospha"/>
    <property type="match status" value="1"/>
</dbReference>
<sequence length="236" mass="26771">MQKVNGVGDRKVTRKVKAVIFDMDNTLFDFIEAKLKACRAVVEYLGVDGDEEELLKYFLRGIHEFEDLENIADYMRDRGIYSQEKFEECCKIYEEVKLESIEPYPHVKETLEKLRGMGLKLAVVTDALNGHAISRLRKAGLLHLFDVVVSADMTGRKKPDPESIKLALQKLGVDARDAILVGDSVRRDIQAGKRIGMVTVYAAYGDRNFHENRKGEADFVIESVEELIELLESITT</sequence>
<dbReference type="GO" id="GO:0006281">
    <property type="term" value="P:DNA repair"/>
    <property type="evidence" value="ECO:0007669"/>
    <property type="project" value="TreeGrafter"/>
</dbReference>
<comment type="similarity">
    <text evidence="1">Belongs to the HAD-like hydrolase superfamily.</text>
</comment>
<evidence type="ECO:0000313" key="2">
    <source>
        <dbReference type="EMBL" id="AIG97409.1"/>
    </source>
</evidence>
<dbReference type="InterPro" id="IPR006439">
    <property type="entry name" value="HAD-SF_hydro_IA"/>
</dbReference>
<accession>A0A075WE42</accession>
<dbReference type="NCBIfam" id="TIGR01549">
    <property type="entry name" value="HAD-SF-IA-v1"/>
    <property type="match status" value="1"/>
</dbReference>
<proteinExistence type="inferred from homology"/>
<gene>
    <name evidence="2" type="ORF">AFULGI_00006080</name>
</gene>
<dbReference type="PRINTS" id="PR00413">
    <property type="entry name" value="HADHALOGNASE"/>
</dbReference>
<evidence type="ECO:0000256" key="1">
    <source>
        <dbReference type="ARBA" id="ARBA00007958"/>
    </source>
</evidence>
<dbReference type="EMBL" id="CP006577">
    <property type="protein sequence ID" value="AIG97409.1"/>
    <property type="molecule type" value="Genomic_DNA"/>
</dbReference>
<dbReference type="InterPro" id="IPR006549">
    <property type="entry name" value="HAD-SF_hydro_IIIA"/>
</dbReference>
<organism evidence="2 3">
    <name type="scientific">Archaeoglobus fulgidus DSM 8774</name>
    <dbReference type="NCBI Taxonomy" id="1344584"/>
    <lineage>
        <taxon>Archaea</taxon>
        <taxon>Methanobacteriati</taxon>
        <taxon>Methanobacteriota</taxon>
        <taxon>Archaeoglobi</taxon>
        <taxon>Archaeoglobales</taxon>
        <taxon>Archaeoglobaceae</taxon>
        <taxon>Archaeoglobus</taxon>
    </lineage>
</organism>
<dbReference type="SFLD" id="SFLDS00003">
    <property type="entry name" value="Haloacid_Dehalogenase"/>
    <property type="match status" value="1"/>
</dbReference>
<dbReference type="Proteomes" id="UP000028501">
    <property type="component" value="Chromosome"/>
</dbReference>
<dbReference type="KEGG" id="afg:AFULGI_00006080"/>
<reference evidence="2 3" key="1">
    <citation type="submission" date="2013-07" db="EMBL/GenBank/DDBJ databases">
        <title>Genome of Archaeoglobus fulgidus.</title>
        <authorList>
            <person name="Fiebig A."/>
            <person name="Birkeland N.-K."/>
        </authorList>
    </citation>
    <scope>NUCLEOTIDE SEQUENCE [LARGE SCALE GENOMIC DNA]</scope>
    <source>
        <strain evidence="2 3">DSM 8774</strain>
    </source>
</reference>
<dbReference type="GeneID" id="24794134"/>
<dbReference type="InterPro" id="IPR036412">
    <property type="entry name" value="HAD-like_sf"/>
</dbReference>
<dbReference type="HOGENOM" id="CLU_045011_8_3_2"/>
<dbReference type="Pfam" id="PF13419">
    <property type="entry name" value="HAD_2"/>
    <property type="match status" value="1"/>
</dbReference>
<dbReference type="InterPro" id="IPR041492">
    <property type="entry name" value="HAD_2"/>
</dbReference>
<evidence type="ECO:0000313" key="3">
    <source>
        <dbReference type="Proteomes" id="UP000028501"/>
    </source>
</evidence>
<dbReference type="PANTHER" id="PTHR43434:SF1">
    <property type="entry name" value="PHOSPHOGLYCOLATE PHOSPHATASE"/>
    <property type="match status" value="1"/>
</dbReference>
<dbReference type="RefSeq" id="WP_048095130.1">
    <property type="nucleotide sequence ID" value="NZ_CP006577.1"/>
</dbReference>
<protein>
    <submittedName>
        <fullName evidence="2">Haloacid dehalogenase superfamily, subfamily IA</fullName>
    </submittedName>
</protein>
<dbReference type="SFLD" id="SFLDG01129">
    <property type="entry name" value="C1.5:_HAD__Beta-PGM__Phosphata"/>
    <property type="match status" value="1"/>
</dbReference>
<name>A0A075WE42_ARCFL</name>
<dbReference type="AlphaFoldDB" id="A0A075WE42"/>
<dbReference type="InterPro" id="IPR023214">
    <property type="entry name" value="HAD_sf"/>
</dbReference>
<dbReference type="NCBIfam" id="TIGR01509">
    <property type="entry name" value="HAD-SF-IA-v3"/>
    <property type="match status" value="1"/>
</dbReference>
<dbReference type="SUPFAM" id="SSF56784">
    <property type="entry name" value="HAD-like"/>
    <property type="match status" value="1"/>
</dbReference>
<dbReference type="Gene3D" id="3.40.50.1000">
    <property type="entry name" value="HAD superfamily/HAD-like"/>
    <property type="match status" value="1"/>
</dbReference>
<dbReference type="GO" id="GO:0008967">
    <property type="term" value="F:phosphoglycolate phosphatase activity"/>
    <property type="evidence" value="ECO:0007669"/>
    <property type="project" value="TreeGrafter"/>
</dbReference>
<dbReference type="Gene3D" id="1.10.150.520">
    <property type="match status" value="1"/>
</dbReference>
<dbReference type="PANTHER" id="PTHR43434">
    <property type="entry name" value="PHOSPHOGLYCOLATE PHOSPHATASE"/>
    <property type="match status" value="1"/>
</dbReference>
<dbReference type="InterPro" id="IPR050155">
    <property type="entry name" value="HAD-like_hydrolase_sf"/>
</dbReference>